<dbReference type="EMBL" id="CAKXAJ010001920">
    <property type="protein sequence ID" value="CAH2208000.1"/>
    <property type="molecule type" value="Genomic_DNA"/>
</dbReference>
<sequence length="97" mass="11073">MLLGLPRYCSASEMFAMAHTDDFFAIRRNRIASLMKRTWGCLDAEILISCQGYLIILVRSEFMKLKNNSPFQFLNNAAEEEGNVNIDFGDETEDIVT</sequence>
<name>A0A8S4QIH3_9NEOP</name>
<dbReference type="OrthoDB" id="7461624at2759"/>
<evidence type="ECO:0000313" key="1">
    <source>
        <dbReference type="EMBL" id="CAH2208000.1"/>
    </source>
</evidence>
<protein>
    <submittedName>
        <fullName evidence="1">Jg25018 protein</fullName>
    </submittedName>
</protein>
<comment type="caution">
    <text evidence="1">The sequence shown here is derived from an EMBL/GenBank/DDBJ whole genome shotgun (WGS) entry which is preliminary data.</text>
</comment>
<keyword evidence="2" id="KW-1185">Reference proteome</keyword>
<evidence type="ECO:0000313" key="2">
    <source>
        <dbReference type="Proteomes" id="UP000838756"/>
    </source>
</evidence>
<proteinExistence type="predicted"/>
<dbReference type="Proteomes" id="UP000838756">
    <property type="component" value="Unassembled WGS sequence"/>
</dbReference>
<dbReference type="AlphaFoldDB" id="A0A8S4QIH3"/>
<reference evidence="1" key="1">
    <citation type="submission" date="2022-03" db="EMBL/GenBank/DDBJ databases">
        <authorList>
            <person name="Lindestad O."/>
        </authorList>
    </citation>
    <scope>NUCLEOTIDE SEQUENCE</scope>
</reference>
<gene>
    <name evidence="1" type="primary">jg25018</name>
    <name evidence="1" type="ORF">PAEG_LOCUS617</name>
</gene>
<feature type="non-terminal residue" evidence="1">
    <location>
        <position position="1"/>
    </location>
</feature>
<organism evidence="1 2">
    <name type="scientific">Pararge aegeria aegeria</name>
    <dbReference type="NCBI Taxonomy" id="348720"/>
    <lineage>
        <taxon>Eukaryota</taxon>
        <taxon>Metazoa</taxon>
        <taxon>Ecdysozoa</taxon>
        <taxon>Arthropoda</taxon>
        <taxon>Hexapoda</taxon>
        <taxon>Insecta</taxon>
        <taxon>Pterygota</taxon>
        <taxon>Neoptera</taxon>
        <taxon>Endopterygota</taxon>
        <taxon>Lepidoptera</taxon>
        <taxon>Glossata</taxon>
        <taxon>Ditrysia</taxon>
        <taxon>Papilionoidea</taxon>
        <taxon>Nymphalidae</taxon>
        <taxon>Satyrinae</taxon>
        <taxon>Satyrini</taxon>
        <taxon>Parargina</taxon>
        <taxon>Pararge</taxon>
    </lineage>
</organism>
<accession>A0A8S4QIH3</accession>